<organism evidence="9 10">
    <name type="scientific">Coccomyxa subellipsoidea</name>
    <dbReference type="NCBI Taxonomy" id="248742"/>
    <lineage>
        <taxon>Eukaryota</taxon>
        <taxon>Viridiplantae</taxon>
        <taxon>Chlorophyta</taxon>
        <taxon>core chlorophytes</taxon>
        <taxon>Trebouxiophyceae</taxon>
        <taxon>Trebouxiophyceae incertae sedis</taxon>
        <taxon>Coccomyxaceae</taxon>
        <taxon>Coccomyxa</taxon>
    </lineage>
</organism>
<evidence type="ECO:0000313" key="10">
    <source>
        <dbReference type="Proteomes" id="UP001491310"/>
    </source>
</evidence>
<dbReference type="Proteomes" id="UP001491310">
    <property type="component" value="Unassembled WGS sequence"/>
</dbReference>
<keyword evidence="3" id="KW-0479">Metal-binding</keyword>
<dbReference type="InterPro" id="IPR001365">
    <property type="entry name" value="A_deaminase_dom"/>
</dbReference>
<evidence type="ECO:0000256" key="6">
    <source>
        <dbReference type="ARBA" id="ARBA00023080"/>
    </source>
</evidence>
<keyword evidence="5" id="KW-0862">Zinc</keyword>
<evidence type="ECO:0000256" key="4">
    <source>
        <dbReference type="ARBA" id="ARBA00022801"/>
    </source>
</evidence>
<accession>A0ABR2YVX9</accession>
<dbReference type="PANTHER" id="PTHR11409:SF42">
    <property type="entry name" value="ADENOSINE DEAMINASE-LIKE PROTEIN"/>
    <property type="match status" value="1"/>
</dbReference>
<comment type="caution">
    <text evidence="9">The sequence shown here is derived from an EMBL/GenBank/DDBJ whole genome shotgun (WGS) entry which is preliminary data.</text>
</comment>
<gene>
    <name evidence="9" type="ORF">WJX75_007742</name>
</gene>
<evidence type="ECO:0000256" key="2">
    <source>
        <dbReference type="ARBA" id="ARBA00006676"/>
    </source>
</evidence>
<dbReference type="PANTHER" id="PTHR11409">
    <property type="entry name" value="ADENOSINE DEAMINASE"/>
    <property type="match status" value="1"/>
</dbReference>
<evidence type="ECO:0000256" key="7">
    <source>
        <dbReference type="ARBA" id="ARBA00048787"/>
    </source>
</evidence>
<keyword evidence="4" id="KW-0378">Hydrolase</keyword>
<sequence>MQHYTKEDLKFCRELPKTELHAHLNGSLRDATIRELATKRQLDPSLTKLIEKGDRTLSECFKLFDIIHRITTDHDTITRITSEAVEDFAADNVRYLELRTTPKTRSEHGMTKRSYTEAVLQGMQDAQGKQSASLGHSITVRLLLSIDRREDTAAAFETVQLAAELQSQGVVGIDLSGNPTLGQWSTWEPALQEARRKGLKITLHAAEVYNPGETEAMLQFRPDRLGHMCCLDEHLEELHYSTGIPVELCLSSNIITESVASYTEHHFHPFYNAGHPVILCTDDSGVFSTSLSKEFAIAAQAFQLSHVQLWQLSEAAIDHTFLREEEKQELRREFKSIRLNLQTEKTL</sequence>
<protein>
    <recommendedName>
        <fullName evidence="8">Adenosine deaminase domain-containing protein</fullName>
    </recommendedName>
</protein>
<comment type="catalytic activity">
    <reaction evidence="7">
        <text>N(6)-methyl-AMP + H2O + H(+) = IMP + methylamine</text>
        <dbReference type="Rhea" id="RHEA:16001"/>
        <dbReference type="ChEBI" id="CHEBI:15377"/>
        <dbReference type="ChEBI" id="CHEBI:15378"/>
        <dbReference type="ChEBI" id="CHEBI:58053"/>
        <dbReference type="ChEBI" id="CHEBI:59338"/>
        <dbReference type="ChEBI" id="CHEBI:144842"/>
    </reaction>
    <physiologicalReaction direction="left-to-right" evidence="7">
        <dbReference type="Rhea" id="RHEA:16002"/>
    </physiologicalReaction>
</comment>
<comment type="cofactor">
    <cofactor evidence="1">
        <name>Zn(2+)</name>
        <dbReference type="ChEBI" id="CHEBI:29105"/>
    </cofactor>
</comment>
<evidence type="ECO:0000259" key="8">
    <source>
        <dbReference type="Pfam" id="PF00962"/>
    </source>
</evidence>
<feature type="domain" description="Adenosine deaminase" evidence="8">
    <location>
        <begin position="16"/>
        <end position="333"/>
    </location>
</feature>
<evidence type="ECO:0000313" key="9">
    <source>
        <dbReference type="EMBL" id="KAK9916044.1"/>
    </source>
</evidence>
<evidence type="ECO:0000256" key="3">
    <source>
        <dbReference type="ARBA" id="ARBA00022723"/>
    </source>
</evidence>
<dbReference type="Gene3D" id="3.20.20.140">
    <property type="entry name" value="Metal-dependent hydrolases"/>
    <property type="match status" value="1"/>
</dbReference>
<evidence type="ECO:0000256" key="5">
    <source>
        <dbReference type="ARBA" id="ARBA00022833"/>
    </source>
</evidence>
<keyword evidence="6" id="KW-0546">Nucleotide metabolism</keyword>
<comment type="similarity">
    <text evidence="2">Belongs to the metallo-dependent hydrolases superfamily. Adenosine and AMP deaminases family.</text>
</comment>
<dbReference type="InterPro" id="IPR032466">
    <property type="entry name" value="Metal_Hydrolase"/>
</dbReference>
<keyword evidence="10" id="KW-1185">Reference proteome</keyword>
<dbReference type="InterPro" id="IPR006330">
    <property type="entry name" value="Ado/ade_deaminase"/>
</dbReference>
<dbReference type="Pfam" id="PF00962">
    <property type="entry name" value="A_deaminase"/>
    <property type="match status" value="1"/>
</dbReference>
<evidence type="ECO:0000256" key="1">
    <source>
        <dbReference type="ARBA" id="ARBA00001947"/>
    </source>
</evidence>
<reference evidence="9 10" key="1">
    <citation type="journal article" date="2024" name="Nat. Commun.">
        <title>Phylogenomics reveals the evolutionary origins of lichenization in chlorophyte algae.</title>
        <authorList>
            <person name="Puginier C."/>
            <person name="Libourel C."/>
            <person name="Otte J."/>
            <person name="Skaloud P."/>
            <person name="Haon M."/>
            <person name="Grisel S."/>
            <person name="Petersen M."/>
            <person name="Berrin J.G."/>
            <person name="Delaux P.M."/>
            <person name="Dal Grande F."/>
            <person name="Keller J."/>
        </authorList>
    </citation>
    <scope>NUCLEOTIDE SEQUENCE [LARGE SCALE GENOMIC DNA]</scope>
    <source>
        <strain evidence="9 10">SAG 216-7</strain>
    </source>
</reference>
<dbReference type="EMBL" id="JALJOT010000004">
    <property type="protein sequence ID" value="KAK9916044.1"/>
    <property type="molecule type" value="Genomic_DNA"/>
</dbReference>
<dbReference type="SUPFAM" id="SSF51556">
    <property type="entry name" value="Metallo-dependent hydrolases"/>
    <property type="match status" value="1"/>
</dbReference>
<dbReference type="CDD" id="cd00443">
    <property type="entry name" value="ADA_AMPD"/>
    <property type="match status" value="1"/>
</dbReference>
<proteinExistence type="inferred from homology"/>
<name>A0ABR2YVX9_9CHLO</name>